<keyword evidence="6 8" id="KW-0472">Membrane</keyword>
<evidence type="ECO:0000256" key="3">
    <source>
        <dbReference type="ARBA" id="ARBA00022475"/>
    </source>
</evidence>
<comment type="subcellular location">
    <subcellularLocation>
        <location evidence="1">Cell membrane</location>
        <topology evidence="1">Multi-pass membrane protein</topology>
    </subcellularLocation>
</comment>
<dbReference type="PANTHER" id="PTHR23513">
    <property type="entry name" value="INTEGRAL MEMBRANE EFFLUX PROTEIN-RELATED"/>
    <property type="match status" value="1"/>
</dbReference>
<feature type="transmembrane region" description="Helical" evidence="8">
    <location>
        <begin position="314"/>
        <end position="336"/>
    </location>
</feature>
<feature type="transmembrane region" description="Helical" evidence="8">
    <location>
        <begin position="375"/>
        <end position="397"/>
    </location>
</feature>
<feature type="compositionally biased region" description="Basic residues" evidence="7">
    <location>
        <begin position="424"/>
        <end position="434"/>
    </location>
</feature>
<dbReference type="InterPro" id="IPR036259">
    <property type="entry name" value="MFS_trans_sf"/>
</dbReference>
<feature type="transmembrane region" description="Helical" evidence="8">
    <location>
        <begin position="291"/>
        <end position="308"/>
    </location>
</feature>
<keyword evidence="4 8" id="KW-0812">Transmembrane</keyword>
<dbReference type="Pfam" id="PF05977">
    <property type="entry name" value="MFS_3"/>
    <property type="match status" value="1"/>
</dbReference>
<evidence type="ECO:0000256" key="2">
    <source>
        <dbReference type="ARBA" id="ARBA00022448"/>
    </source>
</evidence>
<reference evidence="9 10" key="1">
    <citation type="journal article" date="2019" name="Int. J. Syst. Evol. Microbiol.">
        <title>The Global Catalogue of Microorganisms (GCM) 10K type strain sequencing project: providing services to taxonomists for standard genome sequencing and annotation.</title>
        <authorList>
            <consortium name="The Broad Institute Genomics Platform"/>
            <consortium name="The Broad Institute Genome Sequencing Center for Infectious Disease"/>
            <person name="Wu L."/>
            <person name="Ma J."/>
        </authorList>
    </citation>
    <scope>NUCLEOTIDE SEQUENCE [LARGE SCALE GENOMIC DNA]</scope>
    <source>
        <strain evidence="9 10">JCM 4788</strain>
    </source>
</reference>
<evidence type="ECO:0000256" key="4">
    <source>
        <dbReference type="ARBA" id="ARBA00022692"/>
    </source>
</evidence>
<feature type="region of interest" description="Disordered" evidence="7">
    <location>
        <begin position="406"/>
        <end position="434"/>
    </location>
</feature>
<keyword evidence="5 8" id="KW-1133">Transmembrane helix</keyword>
<dbReference type="RefSeq" id="WP_344027252.1">
    <property type="nucleotide sequence ID" value="NZ_BAAABX010000048.1"/>
</dbReference>
<keyword evidence="10" id="KW-1185">Reference proteome</keyword>
<evidence type="ECO:0000256" key="5">
    <source>
        <dbReference type="ARBA" id="ARBA00022989"/>
    </source>
</evidence>
<evidence type="ECO:0000313" key="9">
    <source>
        <dbReference type="EMBL" id="GAA0418953.1"/>
    </source>
</evidence>
<feature type="transmembrane region" description="Helical" evidence="8">
    <location>
        <begin position="348"/>
        <end position="369"/>
    </location>
</feature>
<organism evidence="9 10">
    <name type="scientific">Streptomyces luteireticuli</name>
    <dbReference type="NCBI Taxonomy" id="173858"/>
    <lineage>
        <taxon>Bacteria</taxon>
        <taxon>Bacillati</taxon>
        <taxon>Actinomycetota</taxon>
        <taxon>Actinomycetes</taxon>
        <taxon>Kitasatosporales</taxon>
        <taxon>Streptomycetaceae</taxon>
        <taxon>Streptomyces</taxon>
    </lineage>
</organism>
<evidence type="ECO:0000256" key="1">
    <source>
        <dbReference type="ARBA" id="ARBA00004651"/>
    </source>
</evidence>
<evidence type="ECO:0000256" key="6">
    <source>
        <dbReference type="ARBA" id="ARBA00023136"/>
    </source>
</evidence>
<protein>
    <submittedName>
        <fullName evidence="9">MFS transporter</fullName>
    </submittedName>
</protein>
<feature type="transmembrane region" description="Helical" evidence="8">
    <location>
        <begin position="49"/>
        <end position="70"/>
    </location>
</feature>
<accession>A0ABN0YXN3</accession>
<dbReference type="SUPFAM" id="SSF103473">
    <property type="entry name" value="MFS general substrate transporter"/>
    <property type="match status" value="1"/>
</dbReference>
<evidence type="ECO:0000256" key="7">
    <source>
        <dbReference type="SAM" id="MobiDB-lite"/>
    </source>
</evidence>
<dbReference type="InterPro" id="IPR010290">
    <property type="entry name" value="TM_effector"/>
</dbReference>
<feature type="transmembrane region" description="Helical" evidence="8">
    <location>
        <begin position="225"/>
        <end position="246"/>
    </location>
</feature>
<dbReference type="CDD" id="cd06173">
    <property type="entry name" value="MFS_MefA_like"/>
    <property type="match status" value="1"/>
</dbReference>
<keyword evidence="2" id="KW-0813">Transport</keyword>
<gene>
    <name evidence="9" type="ORF">GCM10010357_45390</name>
</gene>
<dbReference type="EMBL" id="BAAABX010000048">
    <property type="protein sequence ID" value="GAA0418953.1"/>
    <property type="molecule type" value="Genomic_DNA"/>
</dbReference>
<evidence type="ECO:0000313" key="10">
    <source>
        <dbReference type="Proteomes" id="UP001500879"/>
    </source>
</evidence>
<sequence length="434" mass="44962">MSRRDGAVRAPGSSAFRRYLAGQAVSNVGTWMHRTAQGWLVLRLTHDSGHALGIVVALQFLPQTLFGLYGGALADRRPKRRLLLVTQTSMSLQALVLGILTMAGSVHLWHVYGLAFALGAATALDGPARHAFIGELVGRDGIPRAVSLNAAQFNAARLLGPGLAGVLIAAAGTGPVFLLNAASYLTVVGVLATLRRYDEPPAPGTERRTTRMSVALRHVRTDPDLLVPITAAAVVGTAGLNFQVTIPMAAKAVFHSDATAFGALTTAYAAGGLLGALLGARRRGPVTAPVLLGRVAAFGLLEAAVGVMPTYGTFMALLVPTGLAAVLVTTAANAMTQCHAPPVMRGRIMSLYLLVLLGGTPLGAPLAGWTAQALGARYSLILGGLTCLAAAAALAVAPFGRARGRGVPWPGSRERRDGRPAVAGRRRPPRHIAP</sequence>
<dbReference type="PANTHER" id="PTHR23513:SF11">
    <property type="entry name" value="STAPHYLOFERRIN A TRANSPORTER"/>
    <property type="match status" value="1"/>
</dbReference>
<proteinExistence type="predicted"/>
<dbReference type="Proteomes" id="UP001500879">
    <property type="component" value="Unassembled WGS sequence"/>
</dbReference>
<evidence type="ECO:0000256" key="8">
    <source>
        <dbReference type="SAM" id="Phobius"/>
    </source>
</evidence>
<keyword evidence="3" id="KW-1003">Cell membrane</keyword>
<dbReference type="Gene3D" id="1.20.1250.20">
    <property type="entry name" value="MFS general substrate transporter like domains"/>
    <property type="match status" value="1"/>
</dbReference>
<feature type="transmembrane region" description="Helical" evidence="8">
    <location>
        <begin position="258"/>
        <end position="279"/>
    </location>
</feature>
<comment type="caution">
    <text evidence="9">The sequence shown here is derived from an EMBL/GenBank/DDBJ whole genome shotgun (WGS) entry which is preliminary data.</text>
</comment>
<name>A0ABN0YXN3_9ACTN</name>